<dbReference type="InterPro" id="IPR006222">
    <property type="entry name" value="GCVT_N"/>
</dbReference>
<evidence type="ECO:0000259" key="1">
    <source>
        <dbReference type="Pfam" id="PF01571"/>
    </source>
</evidence>
<dbReference type="RefSeq" id="WP_186915461.1">
    <property type="nucleotide sequence ID" value="NZ_JACOFZ010000001.1"/>
</dbReference>
<organism evidence="2 3">
    <name type="scientific">Undibacterium nitidum</name>
    <dbReference type="NCBI Taxonomy" id="2762298"/>
    <lineage>
        <taxon>Bacteria</taxon>
        <taxon>Pseudomonadati</taxon>
        <taxon>Pseudomonadota</taxon>
        <taxon>Betaproteobacteria</taxon>
        <taxon>Burkholderiales</taxon>
        <taxon>Oxalobacteraceae</taxon>
        <taxon>Undibacterium</taxon>
    </lineage>
</organism>
<dbReference type="InterPro" id="IPR017703">
    <property type="entry name" value="YgfZ/GCV_T_CS"/>
</dbReference>
<protein>
    <submittedName>
        <fullName evidence="2">Folate-binding protein YgfZ</fullName>
    </submittedName>
</protein>
<dbReference type="SUPFAM" id="SSF103025">
    <property type="entry name" value="Folate-binding domain"/>
    <property type="match status" value="1"/>
</dbReference>
<accession>A0A923HKG6</accession>
<evidence type="ECO:0000313" key="2">
    <source>
        <dbReference type="EMBL" id="MBC3879988.1"/>
    </source>
</evidence>
<dbReference type="EMBL" id="JACOFZ010000001">
    <property type="protein sequence ID" value="MBC3879988.1"/>
    <property type="molecule type" value="Genomic_DNA"/>
</dbReference>
<dbReference type="InterPro" id="IPR045179">
    <property type="entry name" value="YgfZ/GcvT"/>
</dbReference>
<comment type="caution">
    <text evidence="2">The sequence shown here is derived from an EMBL/GenBank/DDBJ whole genome shotgun (WGS) entry which is preliminary data.</text>
</comment>
<proteinExistence type="predicted"/>
<dbReference type="Pfam" id="PF01571">
    <property type="entry name" value="GCV_T"/>
    <property type="match status" value="1"/>
</dbReference>
<dbReference type="PANTHER" id="PTHR22602">
    <property type="entry name" value="TRANSFERASE CAF17, MITOCHONDRIAL-RELATED"/>
    <property type="match status" value="1"/>
</dbReference>
<dbReference type="AlphaFoldDB" id="A0A923HKG6"/>
<gene>
    <name evidence="2" type="ORF">H8K36_01245</name>
</gene>
<dbReference type="PIRSF" id="PIRSF006487">
    <property type="entry name" value="GcvT"/>
    <property type="match status" value="1"/>
</dbReference>
<dbReference type="NCBIfam" id="TIGR03317">
    <property type="entry name" value="ygfZ_signature"/>
    <property type="match status" value="1"/>
</dbReference>
<sequence>MSTLEQNFPMMIKQNKAITGVADLADGYACILSQQSLIQVNGDDAASFLHNQLSNDVEHLEEGEARYAAYCTPKGRMLASIYYWKNKQDIYLQCSTTLQPALQKRLQMFVMRAKAKLEDVSENLSFLGLGGTQAQVFLQQYFAQLPTAINQTVNGEYGVLIRRADAFDQPRYQWVIARTVLEQVLSTLQAKLKIIDSQIWRLGDIYAGIPEVREQTKEQFVPQMVNFELIGGVNFKKGCYPGQEIVARSQYLGKLKRRMAIAKIEATNVALATEIYSEKDPSQPCGMVVNAETSFGESTMCLVEIKLADHEDGKVHLGSIDGPLLQFQALPYAYLDITE</sequence>
<name>A0A923HKG6_9BURK</name>
<feature type="domain" description="GCVT N-terminal" evidence="1">
    <location>
        <begin position="36"/>
        <end position="143"/>
    </location>
</feature>
<keyword evidence="3" id="KW-1185">Reference proteome</keyword>
<evidence type="ECO:0000313" key="3">
    <source>
        <dbReference type="Proteomes" id="UP000627446"/>
    </source>
</evidence>
<dbReference type="Gene3D" id="3.30.70.1400">
    <property type="entry name" value="Aminomethyltransferase beta-barrel domains"/>
    <property type="match status" value="1"/>
</dbReference>
<dbReference type="Gene3D" id="3.30.70.1630">
    <property type="match status" value="1"/>
</dbReference>
<dbReference type="Proteomes" id="UP000627446">
    <property type="component" value="Unassembled WGS sequence"/>
</dbReference>
<dbReference type="PANTHER" id="PTHR22602:SF0">
    <property type="entry name" value="TRANSFERASE CAF17, MITOCHONDRIAL-RELATED"/>
    <property type="match status" value="1"/>
</dbReference>
<dbReference type="Gene3D" id="2.40.30.160">
    <property type="match status" value="1"/>
</dbReference>
<dbReference type="GO" id="GO:0016226">
    <property type="term" value="P:iron-sulfur cluster assembly"/>
    <property type="evidence" value="ECO:0007669"/>
    <property type="project" value="TreeGrafter"/>
</dbReference>
<reference evidence="2" key="1">
    <citation type="submission" date="2020-08" db="EMBL/GenBank/DDBJ databases">
        <title>Novel species isolated from subtropical streams in China.</title>
        <authorList>
            <person name="Lu H."/>
        </authorList>
    </citation>
    <scope>NUCLEOTIDE SEQUENCE</scope>
    <source>
        <strain evidence="2">LX22W</strain>
    </source>
</reference>